<dbReference type="GeneID" id="112683422"/>
<evidence type="ECO:0000313" key="1">
    <source>
        <dbReference type="Proteomes" id="UP000694846"/>
    </source>
</evidence>
<dbReference type="RefSeq" id="XP_025410246.1">
    <property type="nucleotide sequence ID" value="XM_025554461.1"/>
</dbReference>
<name>A0A8B8FIB2_9HEMI</name>
<proteinExistence type="predicted"/>
<evidence type="ECO:0000313" key="2">
    <source>
        <dbReference type="RefSeq" id="XP_025410246.1"/>
    </source>
</evidence>
<sequence>MVRSVKSPPRASTSSKRILSNSSLSPLYEGKKTKTFTSPNGYAVFSTVDISDDTVFDAAPSPSRDDTVVHQFYPTDLTDLAPPFYISNITNFSTFNDTLIKTTAPNGFTYMG</sequence>
<reference evidence="2" key="1">
    <citation type="submission" date="2025-08" db="UniProtKB">
        <authorList>
            <consortium name="RefSeq"/>
        </authorList>
    </citation>
    <scope>IDENTIFICATION</scope>
    <source>
        <tissue evidence="2">Whole body</tissue>
    </source>
</reference>
<dbReference type="Proteomes" id="UP000694846">
    <property type="component" value="Unplaced"/>
</dbReference>
<keyword evidence="1" id="KW-1185">Reference proteome</keyword>
<accession>A0A8B8FIB2</accession>
<gene>
    <name evidence="2" type="primary">LOC112683422</name>
</gene>
<protein>
    <submittedName>
        <fullName evidence="2">Uncharacterized protein LOC112683422</fullName>
    </submittedName>
</protein>
<dbReference type="AlphaFoldDB" id="A0A8B8FIB2"/>
<organism evidence="1 2">
    <name type="scientific">Sipha flava</name>
    <name type="common">yellow sugarcane aphid</name>
    <dbReference type="NCBI Taxonomy" id="143950"/>
    <lineage>
        <taxon>Eukaryota</taxon>
        <taxon>Metazoa</taxon>
        <taxon>Ecdysozoa</taxon>
        <taxon>Arthropoda</taxon>
        <taxon>Hexapoda</taxon>
        <taxon>Insecta</taxon>
        <taxon>Pterygota</taxon>
        <taxon>Neoptera</taxon>
        <taxon>Paraneoptera</taxon>
        <taxon>Hemiptera</taxon>
        <taxon>Sternorrhyncha</taxon>
        <taxon>Aphidomorpha</taxon>
        <taxon>Aphidoidea</taxon>
        <taxon>Aphididae</taxon>
        <taxon>Sipha</taxon>
    </lineage>
</organism>
<dbReference type="OrthoDB" id="6622022at2759"/>